<dbReference type="AlphaFoldDB" id="V5B5P6"/>
<evidence type="ECO:0000313" key="2">
    <source>
        <dbReference type="EMBL" id="ESS68525.1"/>
    </source>
</evidence>
<comment type="caution">
    <text evidence="2">The sequence shown here is derived from an EMBL/GenBank/DDBJ whole genome shotgun (WGS) entry which is preliminary data.</text>
</comment>
<evidence type="ECO:0000313" key="3">
    <source>
        <dbReference type="Proteomes" id="UP000017861"/>
    </source>
</evidence>
<proteinExistence type="predicted"/>
<dbReference type="Proteomes" id="UP000017861">
    <property type="component" value="Unassembled WGS sequence"/>
</dbReference>
<evidence type="ECO:0000256" key="1">
    <source>
        <dbReference type="SAM" id="MobiDB-lite"/>
    </source>
</evidence>
<reference evidence="2 3" key="1">
    <citation type="journal article" date="2014" name="Genome Announc.">
        <title>Trypanosoma cruzi Clone Dm28c Draft Genome Sequence.</title>
        <authorList>
            <person name="Grisard E.C."/>
            <person name="Teixeira S.M."/>
            <person name="de Almeida L.G."/>
            <person name="Stoco P.H."/>
            <person name="Gerber A.L."/>
            <person name="Talavera-Lopez C."/>
            <person name="Lima O.C."/>
            <person name="Andersson B."/>
            <person name="de Vasconcelos A.T."/>
        </authorList>
    </citation>
    <scope>NUCLEOTIDE SEQUENCE [LARGE SCALE GENOMIC DNA]</scope>
    <source>
        <strain evidence="2 3">Dm28c</strain>
    </source>
</reference>
<organism evidence="2 3">
    <name type="scientific">Trypanosoma cruzi Dm28c</name>
    <dbReference type="NCBI Taxonomy" id="1416333"/>
    <lineage>
        <taxon>Eukaryota</taxon>
        <taxon>Discoba</taxon>
        <taxon>Euglenozoa</taxon>
        <taxon>Kinetoplastea</taxon>
        <taxon>Metakinetoplastina</taxon>
        <taxon>Trypanosomatida</taxon>
        <taxon>Trypanosomatidae</taxon>
        <taxon>Trypanosoma</taxon>
        <taxon>Schizotrypanum</taxon>
    </lineage>
</organism>
<dbReference type="OrthoDB" id="247711at2759"/>
<protein>
    <submittedName>
        <fullName evidence="2">Uncharacterized protein</fullName>
    </submittedName>
</protein>
<dbReference type="EMBL" id="AYLP01000019">
    <property type="protein sequence ID" value="ESS68525.1"/>
    <property type="molecule type" value="Genomic_DNA"/>
</dbReference>
<dbReference type="VEuPathDB" id="TriTrypDB:TCDM_02677"/>
<accession>V5B5P6</accession>
<gene>
    <name evidence="2" type="ORF">TCDM_02677</name>
</gene>
<feature type="region of interest" description="Disordered" evidence="1">
    <location>
        <begin position="742"/>
        <end position="765"/>
    </location>
</feature>
<name>V5B5P6_TRYCR</name>
<sequence length="807" mass="89667">MTQAKNEDTDESAMAIAPGRRMRVYSPAGSLVALARALQECAERIHLGPHGLLAASVSVDGELRLLRPRAKDVMRNTAGLEAWQVLWRVFLADNSTPRTRAGNHVNRGAYQRLSDGQGRLLLTCASLLRQLLSPNTHYPVAGSPSSLRNRLRLVRVLREMTTSGEMRYVSPVGDDEDDDDAEQQRGDDVIGRMVRASLRDLQPYVYGVAGSKVTRRVVEGCIHFIMCTHVEDDVLTKLRQLLVRFLWSSSFPNGEGDLHSIVARARDVLIDPTSYIVPCQGESVLHSRVLPFGIFLLPTVSPEISPHQGTVTPFFTLERHGDGQAERVMFLRIDDQGGLLQFEHSNRKEKIDTDSDMDAGDCSNDGSRVVERQWTTTEQEKAQWEAARMLYEWAWMHGVTAVLTPSHVPPVMKTYGLRYNVNGNRDKERECRRPIFMVDEVDEVAFDALLRRLQYWRHEKLTEKCGAQEDPVWCPTAAVLRRDVLELPGRVEDVLFPFSRLAHGPLLEVCSSANVNEFMVNECSNVRVVLLELDQGTLLEEGARGLRRLQGVGSMLLVAPTAYQLRMYTDLLLKCLASVRAAMDASPSSGDGSPECGLGFVQAGGALPIALSRQLRLSAEALKCQMRRLEGTSHVDDAHATANLPVVAAVLQMLSEVLLELPRRLAELITAHHQPLRHAWLRLESDAISRAKSHSANSLTSLREPPLHVCIREDVSFYRRARTPPPCEVGYGDGERSYFCCSDTESSDSESDEDEDEDACRKERLRGPPSLGFVEPIATTAGVLRAAITLLRLTLMDDSGALETAGL</sequence>
<feature type="compositionally biased region" description="Acidic residues" evidence="1">
    <location>
        <begin position="745"/>
        <end position="758"/>
    </location>
</feature>